<sequence>MSRYQISETDLPKRMRQFLVDIDNGGAASVQIRQAVRPNISSALRGLIETARCLGLPDRLSQDSGAAFIGRLRRDGWTVGSIRNVENCLRKYAYATGEGMDWAIGSGRFDRRPVELVLQAPHWNKYRHILEEIKANTRPDVIRLADRWMRHRACYLHCDEQVVRAFGMSQSSVMLIARFMAAIDPESPDNIYLQQVQRKRFVEESGKEPAPLSMPYDSVAEPFRSQIEDIARKKQLSHARIKAICSAVRRLCRSCERHRLPLALNMESARAYVDDLFGEGKKPITIAGYCDFLACFAAHAGYDRVLSVELMEVQNATKLEARTALKNKEAKLARSPINLEDLAVLAYRLRRDAPDVDDLRNRRRDQVLSAAIALLAKVQLRVLDLRNAKVGHEFHRDSEGWICDILTSKSGVAIRGRLAAELTPYLDMALLGDVGEEHLWVIYQHRIGTALFGNPARNWQAYSKDWLRRNMATLTGHSPHIVRTLIYDHIAHDPALDVRVGAALCGHGHEASRKAYEVNAPARRRSRATAALEQIAKGLEDYEAA</sequence>
<reference evidence="2" key="1">
    <citation type="journal article" date="2019" name="Int. J. Syst. Evol. Microbiol.">
        <title>The Global Catalogue of Microorganisms (GCM) 10K type strain sequencing project: providing services to taxonomists for standard genome sequencing and annotation.</title>
        <authorList>
            <consortium name="The Broad Institute Genomics Platform"/>
            <consortium name="The Broad Institute Genome Sequencing Center for Infectious Disease"/>
            <person name="Wu L."/>
            <person name="Ma J."/>
        </authorList>
    </citation>
    <scope>NUCLEOTIDE SEQUENCE [LARGE SCALE GENOMIC DNA]</scope>
    <source>
        <strain evidence="2">KCTC 52239</strain>
    </source>
</reference>
<evidence type="ECO:0000313" key="1">
    <source>
        <dbReference type="EMBL" id="MFC3167815.1"/>
    </source>
</evidence>
<protein>
    <submittedName>
        <fullName evidence="1">Uncharacterized protein</fullName>
    </submittedName>
</protein>
<evidence type="ECO:0000313" key="2">
    <source>
        <dbReference type="Proteomes" id="UP001595557"/>
    </source>
</evidence>
<name>A0ABV7IB26_9RHOB</name>
<comment type="caution">
    <text evidence="1">The sequence shown here is derived from an EMBL/GenBank/DDBJ whole genome shotgun (WGS) entry which is preliminary data.</text>
</comment>
<gene>
    <name evidence="1" type="ORF">ACFOD7_07115</name>
</gene>
<dbReference type="EMBL" id="JBHRTE010000031">
    <property type="protein sequence ID" value="MFC3167815.1"/>
    <property type="molecule type" value="Genomic_DNA"/>
</dbReference>
<accession>A0ABV7IB26</accession>
<dbReference type="Proteomes" id="UP001595557">
    <property type="component" value="Unassembled WGS sequence"/>
</dbReference>
<dbReference type="RefSeq" id="WP_207471771.1">
    <property type="nucleotide sequence ID" value="NZ_JAFNAW010000086.1"/>
</dbReference>
<keyword evidence="2" id="KW-1185">Reference proteome</keyword>
<organism evidence="1 2">
    <name type="scientific">Paracoccus fontiphilus</name>
    <dbReference type="NCBI Taxonomy" id="1815556"/>
    <lineage>
        <taxon>Bacteria</taxon>
        <taxon>Pseudomonadati</taxon>
        <taxon>Pseudomonadota</taxon>
        <taxon>Alphaproteobacteria</taxon>
        <taxon>Rhodobacterales</taxon>
        <taxon>Paracoccaceae</taxon>
        <taxon>Paracoccus</taxon>
    </lineage>
</organism>
<proteinExistence type="predicted"/>